<reference evidence="1 2" key="1">
    <citation type="submission" date="2016-11" db="EMBL/GenBank/DDBJ databases">
        <title>The macronuclear genome of Stentor coeruleus: a giant cell with tiny introns.</title>
        <authorList>
            <person name="Slabodnick M."/>
            <person name="Ruby J.G."/>
            <person name="Reiff S.B."/>
            <person name="Swart E.C."/>
            <person name="Gosai S."/>
            <person name="Prabakaran S."/>
            <person name="Witkowska E."/>
            <person name="Larue G.E."/>
            <person name="Fisher S."/>
            <person name="Freeman R.M."/>
            <person name="Gunawardena J."/>
            <person name="Chu W."/>
            <person name="Stover N.A."/>
            <person name="Gregory B.D."/>
            <person name="Nowacki M."/>
            <person name="Derisi J."/>
            <person name="Roy S.W."/>
            <person name="Marshall W.F."/>
            <person name="Sood P."/>
        </authorList>
    </citation>
    <scope>NUCLEOTIDE SEQUENCE [LARGE SCALE GENOMIC DNA]</scope>
    <source>
        <strain evidence="1">WM001</strain>
    </source>
</reference>
<protein>
    <submittedName>
        <fullName evidence="1">Uncharacterized protein</fullName>
    </submittedName>
</protein>
<dbReference type="AlphaFoldDB" id="A0A1R2CJ05"/>
<accession>A0A1R2CJ05</accession>
<dbReference type="OrthoDB" id="325586at2759"/>
<keyword evidence="2" id="KW-1185">Reference proteome</keyword>
<gene>
    <name evidence="1" type="ORF">SteCoe_8925</name>
</gene>
<organism evidence="1 2">
    <name type="scientific">Stentor coeruleus</name>
    <dbReference type="NCBI Taxonomy" id="5963"/>
    <lineage>
        <taxon>Eukaryota</taxon>
        <taxon>Sar</taxon>
        <taxon>Alveolata</taxon>
        <taxon>Ciliophora</taxon>
        <taxon>Postciliodesmatophora</taxon>
        <taxon>Heterotrichea</taxon>
        <taxon>Heterotrichida</taxon>
        <taxon>Stentoridae</taxon>
        <taxon>Stentor</taxon>
    </lineage>
</organism>
<name>A0A1R2CJ05_9CILI</name>
<comment type="caution">
    <text evidence="1">The sequence shown here is derived from an EMBL/GenBank/DDBJ whole genome shotgun (WGS) entry which is preliminary data.</text>
</comment>
<dbReference type="Proteomes" id="UP000187209">
    <property type="component" value="Unassembled WGS sequence"/>
</dbReference>
<evidence type="ECO:0000313" key="2">
    <source>
        <dbReference type="Proteomes" id="UP000187209"/>
    </source>
</evidence>
<sequence length="318" mass="36687">MMNKKYQNSMMSISASTSISVFPSRDIFSRSRNSGELSHYLFEDGISSVEVKTSERQEQIHLENLDENALNTVREYDDIDYMAATLRSEEVFMCVNCYESIPINQVDYHSIKCCNPETDLDKIMDKVHKLIFTIREYKLDADLRYEYALIQLEDIGKSMCEGTSTISQIFSRINSIIKNNKNHSFILILAQRLEKIVEGLSDVPERMNIQERNILEIIDSTLHASADHKNSFISMFSEISYDASNNKVNTEVEDTPETQEKYFYSLCIKKKLALGHNHSAKNISIFHLYQECLQKNIPVENWGEFVENSLGNQLIIIS</sequence>
<proteinExistence type="predicted"/>
<evidence type="ECO:0000313" key="1">
    <source>
        <dbReference type="EMBL" id="OMJ89009.1"/>
    </source>
</evidence>
<dbReference type="EMBL" id="MPUH01000136">
    <property type="protein sequence ID" value="OMJ89009.1"/>
    <property type="molecule type" value="Genomic_DNA"/>
</dbReference>